<dbReference type="GO" id="GO:0016829">
    <property type="term" value="F:lyase activity"/>
    <property type="evidence" value="ECO:0007669"/>
    <property type="project" value="InterPro"/>
</dbReference>
<accession>A0A1Y6BVS1</accession>
<dbReference type="PANTHER" id="PTHR40518">
    <property type="entry name" value="ACETOACETATE DECARBOXYLASE"/>
    <property type="match status" value="1"/>
</dbReference>
<dbReference type="Pfam" id="PF06314">
    <property type="entry name" value="ADC"/>
    <property type="match status" value="1"/>
</dbReference>
<organism evidence="1 2">
    <name type="scientific">Pseudobacteriovorax antillogorgiicola</name>
    <dbReference type="NCBI Taxonomy" id="1513793"/>
    <lineage>
        <taxon>Bacteria</taxon>
        <taxon>Pseudomonadati</taxon>
        <taxon>Bdellovibrionota</taxon>
        <taxon>Oligoflexia</taxon>
        <taxon>Oligoflexales</taxon>
        <taxon>Pseudobacteriovoracaceae</taxon>
        <taxon>Pseudobacteriovorax</taxon>
    </lineage>
</organism>
<dbReference type="AlphaFoldDB" id="A0A1Y6BVS1"/>
<dbReference type="SUPFAM" id="SSF160104">
    <property type="entry name" value="Acetoacetate decarboxylase-like"/>
    <property type="match status" value="1"/>
</dbReference>
<keyword evidence="2" id="KW-1185">Reference proteome</keyword>
<dbReference type="STRING" id="1513793.SAMN06296036_109164"/>
<proteinExistence type="predicted"/>
<dbReference type="PANTHER" id="PTHR40518:SF1">
    <property type="entry name" value="ACETOACETATE DECARBOXYLASE"/>
    <property type="match status" value="1"/>
</dbReference>
<dbReference type="EMBL" id="FWZT01000009">
    <property type="protein sequence ID" value="SMF30346.1"/>
    <property type="molecule type" value="Genomic_DNA"/>
</dbReference>
<dbReference type="Gene3D" id="2.40.400.10">
    <property type="entry name" value="Acetoacetate decarboxylase-like"/>
    <property type="match status" value="1"/>
</dbReference>
<evidence type="ECO:0000313" key="1">
    <source>
        <dbReference type="EMBL" id="SMF30346.1"/>
    </source>
</evidence>
<protein>
    <submittedName>
        <fullName evidence="1">Acetoacetate decarboxylase (ADC)</fullName>
    </submittedName>
</protein>
<gene>
    <name evidence="1" type="ORF">SAMN06296036_109164</name>
</gene>
<sequence>MISPLAVAPAPWSLEGRGFMFYYVMSPRDLTGAWDGFKHIPFCGGVGAFMLVEYERSPVGPYHEVLFIPGLFRFGWRFGLVISKIYVSSRESVMGGQDNWGIPKDHAEFAISQHGNRESWVITKGRQPIITAELEHGQTSFPVSTGILPLSLRQEWQGLHYRTKMKGQGRARSATLVNLESELPEVQQLWGRRYLGMYVDPFFLMFPKAKVSNARTLS</sequence>
<reference evidence="2" key="1">
    <citation type="submission" date="2017-04" db="EMBL/GenBank/DDBJ databases">
        <authorList>
            <person name="Varghese N."/>
            <person name="Submissions S."/>
        </authorList>
    </citation>
    <scope>NUCLEOTIDE SEQUENCE [LARGE SCALE GENOMIC DNA]</scope>
    <source>
        <strain evidence="2">RKEM611</strain>
    </source>
</reference>
<name>A0A1Y6BVS1_9BACT</name>
<dbReference type="Proteomes" id="UP000192907">
    <property type="component" value="Unassembled WGS sequence"/>
</dbReference>
<dbReference type="InterPro" id="IPR023375">
    <property type="entry name" value="ADC_dom_sf"/>
</dbReference>
<evidence type="ECO:0000313" key="2">
    <source>
        <dbReference type="Proteomes" id="UP000192907"/>
    </source>
</evidence>
<dbReference type="OrthoDB" id="323772at2"/>
<dbReference type="InterPro" id="IPR010451">
    <property type="entry name" value="Acetoacetate_decarboxylase"/>
</dbReference>
<dbReference type="RefSeq" id="WP_132319228.1">
    <property type="nucleotide sequence ID" value="NZ_FWZT01000009.1"/>
</dbReference>